<dbReference type="AlphaFoldDB" id="A0A511Z858"/>
<reference evidence="1 2" key="1">
    <citation type="submission" date="2019-07" db="EMBL/GenBank/DDBJ databases">
        <title>Whole genome shotgun sequence of Sporosarcina luteola NBRC 105378.</title>
        <authorList>
            <person name="Hosoyama A."/>
            <person name="Uohara A."/>
            <person name="Ohji S."/>
            <person name="Ichikawa N."/>
        </authorList>
    </citation>
    <scope>NUCLEOTIDE SEQUENCE [LARGE SCALE GENOMIC DNA]</scope>
    <source>
        <strain evidence="1 2">NBRC 105378</strain>
    </source>
</reference>
<evidence type="ECO:0008006" key="3">
    <source>
        <dbReference type="Google" id="ProtNLM"/>
    </source>
</evidence>
<evidence type="ECO:0000313" key="2">
    <source>
        <dbReference type="Proteomes" id="UP000321901"/>
    </source>
</evidence>
<dbReference type="Proteomes" id="UP000321901">
    <property type="component" value="Unassembled WGS sequence"/>
</dbReference>
<dbReference type="EMBL" id="BJYL01000024">
    <property type="protein sequence ID" value="GEN83625.1"/>
    <property type="molecule type" value="Genomic_DNA"/>
</dbReference>
<dbReference type="OrthoDB" id="5518677at2"/>
<name>A0A511Z858_9BACL</name>
<proteinExistence type="predicted"/>
<comment type="caution">
    <text evidence="1">The sequence shown here is derived from an EMBL/GenBank/DDBJ whole genome shotgun (WGS) entry which is preliminary data.</text>
</comment>
<keyword evidence="2" id="KW-1185">Reference proteome</keyword>
<gene>
    <name evidence="1" type="ORF">SLU01_19370</name>
</gene>
<protein>
    <recommendedName>
        <fullName evidence="3">Tail protein</fullName>
    </recommendedName>
</protein>
<evidence type="ECO:0000313" key="1">
    <source>
        <dbReference type="EMBL" id="GEN83625.1"/>
    </source>
</evidence>
<accession>A0A511Z858</accession>
<organism evidence="1 2">
    <name type="scientific">Sporosarcina luteola</name>
    <dbReference type="NCBI Taxonomy" id="582850"/>
    <lineage>
        <taxon>Bacteria</taxon>
        <taxon>Bacillati</taxon>
        <taxon>Bacillota</taxon>
        <taxon>Bacilli</taxon>
        <taxon>Bacillales</taxon>
        <taxon>Caryophanaceae</taxon>
        <taxon>Sporosarcina</taxon>
    </lineage>
</organism>
<dbReference type="RefSeq" id="WP_147057709.1">
    <property type="nucleotide sequence ID" value="NZ_BJYL01000024.1"/>
</dbReference>
<sequence>MRVVVEIDQATVRYVQLRLGEFDKRAPNAISNALNRGMSNINTNVRKEIRKDYHIKAGDINATLSKIRATRGSLSSGVVSKGSLIGLDKFKVSPRTINPNRKTPLTVAVKKSGGSKVPGAFMADISGPKLFMRIKKSRLPIRRLFGPSVPQMLGRKDIRDKIEQDGRDTFERRLQHEISRILDMGRNKR</sequence>